<keyword evidence="1" id="KW-0472">Membrane</keyword>
<organism evidence="2">
    <name type="scientific">freshwater metagenome</name>
    <dbReference type="NCBI Taxonomy" id="449393"/>
    <lineage>
        <taxon>unclassified sequences</taxon>
        <taxon>metagenomes</taxon>
        <taxon>ecological metagenomes</taxon>
    </lineage>
</organism>
<dbReference type="AlphaFoldDB" id="A0A6J7PGF2"/>
<feature type="transmembrane region" description="Helical" evidence="1">
    <location>
        <begin position="6"/>
        <end position="29"/>
    </location>
</feature>
<gene>
    <name evidence="2" type="ORF">UFOPK3992_00635</name>
</gene>
<dbReference type="NCBIfam" id="NF041390">
    <property type="entry name" value="TadE_Rv3655c"/>
    <property type="match status" value="1"/>
</dbReference>
<reference evidence="2" key="1">
    <citation type="submission" date="2020-05" db="EMBL/GenBank/DDBJ databases">
        <authorList>
            <person name="Chiriac C."/>
            <person name="Salcher M."/>
            <person name="Ghai R."/>
            <person name="Kavagutti S V."/>
        </authorList>
    </citation>
    <scope>NUCLEOTIDE SEQUENCE</scope>
</reference>
<evidence type="ECO:0000256" key="1">
    <source>
        <dbReference type="SAM" id="Phobius"/>
    </source>
</evidence>
<accession>A0A6J7PGF2</accession>
<keyword evidence="1" id="KW-1133">Transmembrane helix</keyword>
<evidence type="ECO:0000313" key="2">
    <source>
        <dbReference type="EMBL" id="CAB5000954.1"/>
    </source>
</evidence>
<proteinExistence type="predicted"/>
<sequence length="112" mass="11319">MVTVEAAFATLSLGVVVALLMSVFVLLAAQLRVNDAARVAARSAAFGSDDAESLASRAAPGSSIAIDRNGAVLVVEVTQTVAFPVPGLAPVVVTGRAQVLDELSALDLGGDW</sequence>
<keyword evidence="1" id="KW-0812">Transmembrane</keyword>
<name>A0A6J7PGF2_9ZZZZ</name>
<protein>
    <submittedName>
        <fullName evidence="2">Unannotated protein</fullName>
    </submittedName>
</protein>
<dbReference type="EMBL" id="CAFBOZ010000072">
    <property type="protein sequence ID" value="CAB5000954.1"/>
    <property type="molecule type" value="Genomic_DNA"/>
</dbReference>
<dbReference type="InterPro" id="IPR049790">
    <property type="entry name" value="Rv3655c/TadE"/>
</dbReference>